<name>E1QF85_DESB2</name>
<dbReference type="HOGENOM" id="CLU_075315_0_0_7"/>
<evidence type="ECO:0000313" key="4">
    <source>
        <dbReference type="Proteomes" id="UP000009047"/>
    </source>
</evidence>
<dbReference type="InterPro" id="IPR014729">
    <property type="entry name" value="Rossmann-like_a/b/a_fold"/>
</dbReference>
<comment type="similarity">
    <text evidence="1">Belongs to the universal stress protein A family.</text>
</comment>
<feature type="domain" description="UspA" evidence="2">
    <location>
        <begin position="3"/>
        <end position="155"/>
    </location>
</feature>
<evidence type="ECO:0000313" key="3">
    <source>
        <dbReference type="EMBL" id="ADK84221.1"/>
    </source>
</evidence>
<dbReference type="Gene3D" id="3.40.50.620">
    <property type="entry name" value="HUPs"/>
    <property type="match status" value="2"/>
</dbReference>
<feature type="domain" description="UspA" evidence="2">
    <location>
        <begin position="163"/>
        <end position="310"/>
    </location>
</feature>
<dbReference type="PRINTS" id="PR01438">
    <property type="entry name" value="UNVRSLSTRESS"/>
</dbReference>
<dbReference type="STRING" id="644282.Deba_0851"/>
<dbReference type="Pfam" id="PF00582">
    <property type="entry name" value="Usp"/>
    <property type="match status" value="2"/>
</dbReference>
<dbReference type="SUPFAM" id="SSF52402">
    <property type="entry name" value="Adenine nucleotide alpha hydrolases-like"/>
    <property type="match status" value="2"/>
</dbReference>
<protein>
    <submittedName>
        <fullName evidence="3">UspA domain protein</fullName>
    </submittedName>
</protein>
<gene>
    <name evidence="3" type="ordered locus">Deba_0851</name>
</gene>
<organism evidence="3 4">
    <name type="scientific">Desulfarculus baarsii (strain ATCC 33931 / DSM 2075 / LMG 7858 / VKM B-1802 / 2st14)</name>
    <dbReference type="NCBI Taxonomy" id="644282"/>
    <lineage>
        <taxon>Bacteria</taxon>
        <taxon>Pseudomonadati</taxon>
        <taxon>Thermodesulfobacteriota</taxon>
        <taxon>Desulfarculia</taxon>
        <taxon>Desulfarculales</taxon>
        <taxon>Desulfarculaceae</taxon>
        <taxon>Desulfarculus</taxon>
    </lineage>
</organism>
<dbReference type="InterPro" id="IPR006015">
    <property type="entry name" value="Universal_stress_UspA"/>
</dbReference>
<reference evidence="3 4" key="1">
    <citation type="journal article" date="2010" name="Stand. Genomic Sci.">
        <title>Complete genome sequence of Desulfarculus baarsii type strain (2st14).</title>
        <authorList>
            <person name="Sun H."/>
            <person name="Spring S."/>
            <person name="Lapidus A."/>
            <person name="Davenport K."/>
            <person name="Del Rio T.G."/>
            <person name="Tice H."/>
            <person name="Nolan M."/>
            <person name="Copeland A."/>
            <person name="Cheng J.F."/>
            <person name="Lucas S."/>
            <person name="Tapia R."/>
            <person name="Goodwin L."/>
            <person name="Pitluck S."/>
            <person name="Ivanova N."/>
            <person name="Pagani I."/>
            <person name="Mavromatis K."/>
            <person name="Ovchinnikova G."/>
            <person name="Pati A."/>
            <person name="Chen A."/>
            <person name="Palaniappan K."/>
            <person name="Hauser L."/>
            <person name="Chang Y.J."/>
            <person name="Jeffries C.D."/>
            <person name="Detter J.C."/>
            <person name="Han C."/>
            <person name="Rohde M."/>
            <person name="Brambilla E."/>
            <person name="Goker M."/>
            <person name="Woyke T."/>
            <person name="Bristow J."/>
            <person name="Eisen J.A."/>
            <person name="Markowitz V."/>
            <person name="Hugenholtz P."/>
            <person name="Kyrpides N.C."/>
            <person name="Klenk H.P."/>
            <person name="Land M."/>
        </authorList>
    </citation>
    <scope>NUCLEOTIDE SEQUENCE [LARGE SCALE GENOMIC DNA]</scope>
    <source>
        <strain evidence="4">ATCC 33931 / DSM 2075 / LMG 7858 / VKM B-1802 / 2st14</strain>
    </source>
</reference>
<dbReference type="OrthoDB" id="5430193at2"/>
<dbReference type="PANTHER" id="PTHR31964:SF113">
    <property type="entry name" value="USPA DOMAIN-CONTAINING PROTEIN"/>
    <property type="match status" value="1"/>
</dbReference>
<dbReference type="RefSeq" id="WP_013257675.1">
    <property type="nucleotide sequence ID" value="NC_014365.1"/>
</dbReference>
<keyword evidence="4" id="KW-1185">Reference proteome</keyword>
<dbReference type="KEGG" id="dbr:Deba_0851"/>
<dbReference type="Proteomes" id="UP000009047">
    <property type="component" value="Chromosome"/>
</dbReference>
<evidence type="ECO:0000259" key="2">
    <source>
        <dbReference type="Pfam" id="PF00582"/>
    </source>
</evidence>
<dbReference type="eggNOG" id="COG0589">
    <property type="taxonomic scope" value="Bacteria"/>
</dbReference>
<proteinExistence type="inferred from homology"/>
<dbReference type="InterPro" id="IPR006016">
    <property type="entry name" value="UspA"/>
</dbReference>
<sequence length="311" mass="34260">MDKKIIIAVDGSAECDRAVDYVGLMEGAMIKDLMVTLFFVMNPVPQFLRREAHKDPESYKRLKELQSRNRQQADAVLGQAKARLMRHGLPEERIETKALPRNADAARDILFEAEQGLYDALVLGRRGLSKAQEFFVGSVTNKIVQHAERVPVWIVGGRVHSLKILCAVDGSEGSLRAVDHMAFMLGGNPECQITLFHVGASLANYCSIDFDAPLDGELEGDIMKSDGECMADFYHRAVKVLEESGIAADQIETRTHENARSVTTAIVNEVKNGDYGTVVVGRRGENRSFFLGHVSDKVVAKCADVAVWVVG</sequence>
<evidence type="ECO:0000256" key="1">
    <source>
        <dbReference type="ARBA" id="ARBA00008791"/>
    </source>
</evidence>
<dbReference type="AlphaFoldDB" id="E1QF85"/>
<dbReference type="PANTHER" id="PTHR31964">
    <property type="entry name" value="ADENINE NUCLEOTIDE ALPHA HYDROLASES-LIKE SUPERFAMILY PROTEIN"/>
    <property type="match status" value="1"/>
</dbReference>
<dbReference type="EMBL" id="CP002085">
    <property type="protein sequence ID" value="ADK84221.1"/>
    <property type="molecule type" value="Genomic_DNA"/>
</dbReference>
<dbReference type="CDD" id="cd00293">
    <property type="entry name" value="USP-like"/>
    <property type="match status" value="2"/>
</dbReference>
<accession>E1QF85</accession>